<dbReference type="Proteomes" id="UP000035083">
    <property type="component" value="Unassembled WGS sequence"/>
</dbReference>
<reference evidence="1 2" key="1">
    <citation type="submission" date="2012-12" db="EMBL/GenBank/DDBJ databases">
        <title>Whole genome shotgun sequence of Gordonia sihwensis NBRC 108236.</title>
        <authorList>
            <person name="Yoshida I."/>
            <person name="Hosoyama A."/>
            <person name="Tsuchikane K."/>
            <person name="Ando Y."/>
            <person name="Baba S."/>
            <person name="Ohji S."/>
            <person name="Hamada M."/>
            <person name="Tamura T."/>
            <person name="Yamazoe A."/>
            <person name="Yamazaki S."/>
            <person name="Fujita N."/>
        </authorList>
    </citation>
    <scope>NUCLEOTIDE SEQUENCE [LARGE SCALE GENOMIC DNA]</scope>
    <source>
        <strain evidence="1 2">NBRC 108236</strain>
    </source>
</reference>
<dbReference type="EMBL" id="BANU01000001">
    <property type="protein sequence ID" value="GAC59326.1"/>
    <property type="molecule type" value="Genomic_DNA"/>
</dbReference>
<organism evidence="1 2">
    <name type="scientific">Gordonia sihwensis NBRC 108236</name>
    <dbReference type="NCBI Taxonomy" id="1223544"/>
    <lineage>
        <taxon>Bacteria</taxon>
        <taxon>Bacillati</taxon>
        <taxon>Actinomycetota</taxon>
        <taxon>Actinomycetes</taxon>
        <taxon>Mycobacteriales</taxon>
        <taxon>Gordoniaceae</taxon>
        <taxon>Gordonia</taxon>
    </lineage>
</organism>
<gene>
    <name evidence="1" type="ORF">GSI01S_01_02920</name>
</gene>
<accession>L7LF02</accession>
<dbReference type="RefSeq" id="WP_006894513.1">
    <property type="nucleotide sequence ID" value="NZ_BANU01000001.1"/>
</dbReference>
<evidence type="ECO:0000313" key="1">
    <source>
        <dbReference type="EMBL" id="GAC59326.1"/>
    </source>
</evidence>
<dbReference type="AlphaFoldDB" id="L7LF02"/>
<name>L7LF02_9ACTN</name>
<proteinExistence type="predicted"/>
<sequence>MLMRLTPTHVERLRAAQRGAGVQKYLIIPDKEGCPTMSSNPSTVHLLSLFSYMHLPPSLQIVSRKFHDLAHDLVSTYGEGPETSAMLRKLVEAKDCAVRQAVITDPGLTADRNVD</sequence>
<dbReference type="eggNOG" id="ENOG5033131">
    <property type="taxonomic scope" value="Bacteria"/>
</dbReference>
<evidence type="ECO:0000313" key="2">
    <source>
        <dbReference type="Proteomes" id="UP000035083"/>
    </source>
</evidence>
<keyword evidence="2" id="KW-1185">Reference proteome</keyword>
<comment type="caution">
    <text evidence="1">The sequence shown here is derived from an EMBL/GenBank/DDBJ whole genome shotgun (WGS) entry which is preliminary data.</text>
</comment>
<protein>
    <submittedName>
        <fullName evidence="1">Uncharacterized protein</fullName>
    </submittedName>
</protein>